<dbReference type="EMBL" id="CP109491">
    <property type="protein sequence ID" value="WUX37197.1"/>
    <property type="molecule type" value="Genomic_DNA"/>
</dbReference>
<evidence type="ECO:0000256" key="1">
    <source>
        <dbReference type="ARBA" id="ARBA00010928"/>
    </source>
</evidence>
<dbReference type="PANTHER" id="PTHR22604:SF105">
    <property type="entry name" value="TRANS-1,2-DIHYDROBENZENE-1,2-DIOL DEHYDROGENASE"/>
    <property type="match status" value="1"/>
</dbReference>
<sequence length="343" mass="36229">MSRPVRIAVLGTAEFARRRMLPAFAASADITVVAVASRDPARAAELAREYGCRAADDYAEPLADDDVDAVYLPLPASMHAAWAGAALRAGKHVLVEKPAAMSGADAAELCALARSRGLALVENILFVHHSQHRAVMRHVADGAIGRLQAFEAAFTVPRRPASDIRYHPALGGGALWDLGVYPLRAALDLLGSDPGPRLVGATARRDPSDAVDTAGTALLDGGDGLALQLGYGLDHTYRSTYTLWGSTGRLTVDRAFTPPADHEPVLQLERAGVLTHLSLPADDQAGNAVTAFAHAVRTRARPAPEIQRQAELLEAISLSSPAVHRTARPERTGRTPPANPTGS</sequence>
<comment type="similarity">
    <text evidence="1">Belongs to the Gfo/Idh/MocA family.</text>
</comment>
<dbReference type="SUPFAM" id="SSF55347">
    <property type="entry name" value="Glyceraldehyde-3-phosphate dehydrogenase-like, C-terminal domain"/>
    <property type="match status" value="1"/>
</dbReference>
<evidence type="ECO:0000259" key="5">
    <source>
        <dbReference type="Pfam" id="PF22725"/>
    </source>
</evidence>
<evidence type="ECO:0000259" key="4">
    <source>
        <dbReference type="Pfam" id="PF01408"/>
    </source>
</evidence>
<evidence type="ECO:0000313" key="6">
    <source>
        <dbReference type="EMBL" id="WUX37197.1"/>
    </source>
</evidence>
<organism evidence="6 7">
    <name type="scientific">Streptomyces anulatus</name>
    <name type="common">Streptomyces chrysomallus</name>
    <dbReference type="NCBI Taxonomy" id="1892"/>
    <lineage>
        <taxon>Bacteria</taxon>
        <taxon>Bacillati</taxon>
        <taxon>Actinomycetota</taxon>
        <taxon>Actinomycetes</taxon>
        <taxon>Kitasatosporales</taxon>
        <taxon>Streptomycetaceae</taxon>
        <taxon>Streptomyces</taxon>
    </lineage>
</organism>
<feature type="domain" description="Gfo/Idh/MocA-like oxidoreductase N-terminal" evidence="4">
    <location>
        <begin position="5"/>
        <end position="120"/>
    </location>
</feature>
<keyword evidence="2" id="KW-0560">Oxidoreductase</keyword>
<dbReference type="Pfam" id="PF22725">
    <property type="entry name" value="GFO_IDH_MocA_C3"/>
    <property type="match status" value="1"/>
</dbReference>
<proteinExistence type="inferred from homology"/>
<name>A0ABZ1ZEP7_STRAQ</name>
<dbReference type="Gene3D" id="3.30.360.10">
    <property type="entry name" value="Dihydrodipicolinate Reductase, domain 2"/>
    <property type="match status" value="1"/>
</dbReference>
<dbReference type="Proteomes" id="UP001431926">
    <property type="component" value="Chromosome"/>
</dbReference>
<gene>
    <name evidence="6" type="ORF">OG367_13535</name>
</gene>
<protein>
    <submittedName>
        <fullName evidence="6">Gfo/Idh/MocA family oxidoreductase</fullName>
    </submittedName>
</protein>
<dbReference type="InterPro" id="IPR050984">
    <property type="entry name" value="Gfo/Idh/MocA_domain"/>
</dbReference>
<keyword evidence="7" id="KW-1185">Reference proteome</keyword>
<evidence type="ECO:0000256" key="2">
    <source>
        <dbReference type="ARBA" id="ARBA00023002"/>
    </source>
</evidence>
<accession>A0ABZ1ZEP7</accession>
<evidence type="ECO:0000256" key="3">
    <source>
        <dbReference type="SAM" id="MobiDB-lite"/>
    </source>
</evidence>
<dbReference type="PANTHER" id="PTHR22604">
    <property type="entry name" value="OXIDOREDUCTASES"/>
    <property type="match status" value="1"/>
</dbReference>
<dbReference type="InterPro" id="IPR036291">
    <property type="entry name" value="NAD(P)-bd_dom_sf"/>
</dbReference>
<dbReference type="Gene3D" id="3.40.50.720">
    <property type="entry name" value="NAD(P)-binding Rossmann-like Domain"/>
    <property type="match status" value="1"/>
</dbReference>
<dbReference type="InterPro" id="IPR000683">
    <property type="entry name" value="Gfo/Idh/MocA-like_OxRdtase_N"/>
</dbReference>
<feature type="domain" description="GFO/IDH/MocA-like oxidoreductase" evidence="5">
    <location>
        <begin position="133"/>
        <end position="250"/>
    </location>
</feature>
<feature type="region of interest" description="Disordered" evidence="3">
    <location>
        <begin position="317"/>
        <end position="343"/>
    </location>
</feature>
<dbReference type="Pfam" id="PF01408">
    <property type="entry name" value="GFO_IDH_MocA"/>
    <property type="match status" value="1"/>
</dbReference>
<dbReference type="SUPFAM" id="SSF51735">
    <property type="entry name" value="NAD(P)-binding Rossmann-fold domains"/>
    <property type="match status" value="1"/>
</dbReference>
<dbReference type="InterPro" id="IPR055170">
    <property type="entry name" value="GFO_IDH_MocA-like_dom"/>
</dbReference>
<reference evidence="6" key="1">
    <citation type="submission" date="2022-10" db="EMBL/GenBank/DDBJ databases">
        <title>The complete genomes of actinobacterial strains from the NBC collection.</title>
        <authorList>
            <person name="Joergensen T.S."/>
            <person name="Alvarez Arevalo M."/>
            <person name="Sterndorff E.B."/>
            <person name="Faurdal D."/>
            <person name="Vuksanovic O."/>
            <person name="Mourched A.-S."/>
            <person name="Charusanti P."/>
            <person name="Shaw S."/>
            <person name="Blin K."/>
            <person name="Weber T."/>
        </authorList>
    </citation>
    <scope>NUCLEOTIDE SEQUENCE</scope>
    <source>
        <strain evidence="6">NBC_01436</strain>
    </source>
</reference>
<dbReference type="RefSeq" id="WP_329355981.1">
    <property type="nucleotide sequence ID" value="NZ_CP109490.1"/>
</dbReference>
<evidence type="ECO:0000313" key="7">
    <source>
        <dbReference type="Proteomes" id="UP001431926"/>
    </source>
</evidence>